<sequence length="342" mass="38477">MHNYRLDEKVAGRLEVRVLHTADDLGPDWDELAEDLDAPVFHTTGFMRAYEHYPVQSIARPRYLEVRDSQGRLCAAAPAYIQGDPLSLLGLGENGSAFLSPMWHCPGARVLARDEESLRVLGEAFGRQAAEAGCAQWGFINVEEGAEPVRSLAIHGFEQKVLVPRWVLPRELAPDRPTYLASLHGSARREFGRQLRRAEEHGAQSLVHRADYPGLSALMEFVAATATRAGSPKYYDPPKLAAFLHELGEPVRVLEVRDRDGATLSVGVSFLEKTRLQYWAAGYRRDRPDIKFSPYYRMWWDMLQLMWASGVEVAECGRLNEPFKQKMGLVPRYQIAMTGPVA</sequence>
<protein>
    <submittedName>
        <fullName evidence="2">GNAT family N-acetyltransferase</fullName>
    </submittedName>
</protein>
<dbReference type="RefSeq" id="WP_167475310.1">
    <property type="nucleotide sequence ID" value="NZ_CP046172.1"/>
</dbReference>
<gene>
    <name evidence="2" type="ORF">F5544_23975</name>
</gene>
<evidence type="ECO:0000259" key="1">
    <source>
        <dbReference type="Pfam" id="PF13480"/>
    </source>
</evidence>
<dbReference type="Gene3D" id="3.40.630.30">
    <property type="match status" value="1"/>
</dbReference>
<dbReference type="Proteomes" id="UP000503540">
    <property type="component" value="Chromosome"/>
</dbReference>
<dbReference type="SUPFAM" id="SSF55729">
    <property type="entry name" value="Acyl-CoA N-acyltransferases (Nat)"/>
    <property type="match status" value="1"/>
</dbReference>
<proteinExistence type="predicted"/>
<dbReference type="GO" id="GO:0016740">
    <property type="term" value="F:transferase activity"/>
    <property type="evidence" value="ECO:0007669"/>
    <property type="project" value="UniProtKB-KW"/>
</dbReference>
<organism evidence="2 3">
    <name type="scientific">Nocardia arthritidis</name>
    <dbReference type="NCBI Taxonomy" id="228602"/>
    <lineage>
        <taxon>Bacteria</taxon>
        <taxon>Bacillati</taxon>
        <taxon>Actinomycetota</taxon>
        <taxon>Actinomycetes</taxon>
        <taxon>Mycobacteriales</taxon>
        <taxon>Nocardiaceae</taxon>
        <taxon>Nocardia</taxon>
    </lineage>
</organism>
<accession>A0A6G9YHG0</accession>
<dbReference type="AlphaFoldDB" id="A0A6G9YHG0"/>
<dbReference type="InterPro" id="IPR016181">
    <property type="entry name" value="Acyl_CoA_acyltransferase"/>
</dbReference>
<dbReference type="EMBL" id="CP046172">
    <property type="protein sequence ID" value="QIS12652.1"/>
    <property type="molecule type" value="Genomic_DNA"/>
</dbReference>
<feature type="domain" description="BioF2-like acetyltransferase" evidence="1">
    <location>
        <begin position="186"/>
        <end position="325"/>
    </location>
</feature>
<evidence type="ECO:0000313" key="2">
    <source>
        <dbReference type="EMBL" id="QIS12652.1"/>
    </source>
</evidence>
<name>A0A6G9YHG0_9NOCA</name>
<dbReference type="InterPro" id="IPR038740">
    <property type="entry name" value="BioF2-like_GNAT_dom"/>
</dbReference>
<dbReference type="KEGG" id="nah:F5544_23975"/>
<keyword evidence="2" id="KW-0808">Transferase</keyword>
<evidence type="ECO:0000313" key="3">
    <source>
        <dbReference type="Proteomes" id="UP000503540"/>
    </source>
</evidence>
<dbReference type="Pfam" id="PF13480">
    <property type="entry name" value="Acetyltransf_6"/>
    <property type="match status" value="1"/>
</dbReference>
<keyword evidence="3" id="KW-1185">Reference proteome</keyword>
<reference evidence="2 3" key="1">
    <citation type="journal article" date="2019" name="ACS Chem. Biol.">
        <title>Identification and Mobilization of a Cryptic Antibiotic Biosynthesis Gene Locus from a Human-Pathogenic Nocardia Isolate.</title>
        <authorList>
            <person name="Herisse M."/>
            <person name="Ishida K."/>
            <person name="Porter J.L."/>
            <person name="Howden B."/>
            <person name="Hertweck C."/>
            <person name="Stinear T.P."/>
            <person name="Pidot S.J."/>
        </authorList>
    </citation>
    <scope>NUCLEOTIDE SEQUENCE [LARGE SCALE GENOMIC DNA]</scope>
    <source>
        <strain evidence="2 3">AUSMDU00012717</strain>
    </source>
</reference>